<keyword evidence="3" id="KW-1185">Reference proteome</keyword>
<feature type="domain" description="Polymerase/histidinol phosphatase N-terminal" evidence="1">
    <location>
        <begin position="23"/>
        <end position="85"/>
    </location>
</feature>
<dbReference type="SMART" id="SM00481">
    <property type="entry name" value="POLIIIAc"/>
    <property type="match status" value="1"/>
</dbReference>
<gene>
    <name evidence="2" type="ORF">DW016_04665</name>
</gene>
<sequence length="338" mass="38701">MTEKELDCLTIPGFSKDGNWYKGNLHSHTIHSDGHLTPEEAVNIYRKHGYHFLCFSEHDLYTDYRSQFDCEDFIILPGMEASAVLFESKSSPFGKKVHHIHGILGTEEMQKQAALPLYNHMEGHAVRKYYGEWDGAGVAQELADEMTSRGLIATYNHPVWSRVREEEFIHTRGIWALEIYNYGTENESATGYDEARWDVMLREGKQIFAFASDDNHNNEEVEDTFGGYIVVKAPKLSHEEIVKNMLAGNYYSSSGPEIYDWGIRNGQAYIKCSAVRRIDFITGNRINDGRSILSKSLEETIQTAAYLLKGHETYVRAVCTDRYGRKAWSNPIFLDGWQ</sequence>
<name>A0A3E3K527_9FIRM</name>
<dbReference type="SUPFAM" id="SSF89550">
    <property type="entry name" value="PHP domain-like"/>
    <property type="match status" value="1"/>
</dbReference>
<evidence type="ECO:0000313" key="2">
    <source>
        <dbReference type="EMBL" id="RGE89056.1"/>
    </source>
</evidence>
<dbReference type="Proteomes" id="UP000261080">
    <property type="component" value="Unassembled WGS sequence"/>
</dbReference>
<dbReference type="AlphaFoldDB" id="A0A3E3K527"/>
<comment type="caution">
    <text evidence="2">The sequence shown here is derived from an EMBL/GenBank/DDBJ whole genome shotgun (WGS) entry which is preliminary data.</text>
</comment>
<dbReference type="EMBL" id="QVLX01000002">
    <property type="protein sequence ID" value="RGE89056.1"/>
    <property type="molecule type" value="Genomic_DNA"/>
</dbReference>
<accession>A0A3E3K527</accession>
<dbReference type="GO" id="GO:0035312">
    <property type="term" value="F:5'-3' DNA exonuclease activity"/>
    <property type="evidence" value="ECO:0007669"/>
    <property type="project" value="TreeGrafter"/>
</dbReference>
<organism evidence="2 3">
    <name type="scientific">Sellimonas intestinalis</name>
    <dbReference type="NCBI Taxonomy" id="1653434"/>
    <lineage>
        <taxon>Bacteria</taxon>
        <taxon>Bacillati</taxon>
        <taxon>Bacillota</taxon>
        <taxon>Clostridia</taxon>
        <taxon>Lachnospirales</taxon>
        <taxon>Lachnospiraceae</taxon>
        <taxon>Sellimonas</taxon>
    </lineage>
</organism>
<dbReference type="PANTHER" id="PTHR42924">
    <property type="entry name" value="EXONUCLEASE"/>
    <property type="match status" value="1"/>
</dbReference>
<dbReference type="PANTHER" id="PTHR42924:SF3">
    <property type="entry name" value="POLYMERASE_HISTIDINOL PHOSPHATASE N-TERMINAL DOMAIN-CONTAINING PROTEIN"/>
    <property type="match status" value="1"/>
</dbReference>
<dbReference type="Gene3D" id="3.20.20.140">
    <property type="entry name" value="Metal-dependent hydrolases"/>
    <property type="match status" value="1"/>
</dbReference>
<reference evidence="2 3" key="1">
    <citation type="submission" date="2018-08" db="EMBL/GenBank/DDBJ databases">
        <title>A genome reference for cultivated species of the human gut microbiota.</title>
        <authorList>
            <person name="Zou Y."/>
            <person name="Xue W."/>
            <person name="Luo G."/>
        </authorList>
    </citation>
    <scope>NUCLEOTIDE SEQUENCE [LARGE SCALE GENOMIC DNA]</scope>
    <source>
        <strain evidence="2 3">AF37-2AT</strain>
    </source>
</reference>
<dbReference type="OrthoDB" id="9804333at2"/>
<evidence type="ECO:0000259" key="1">
    <source>
        <dbReference type="SMART" id="SM00481"/>
    </source>
</evidence>
<dbReference type="InterPro" id="IPR003141">
    <property type="entry name" value="Pol/His_phosphatase_N"/>
</dbReference>
<proteinExistence type="predicted"/>
<protein>
    <submittedName>
        <fullName evidence="2">PHP domain-containing protein</fullName>
    </submittedName>
</protein>
<dbReference type="GO" id="GO:0004534">
    <property type="term" value="F:5'-3' RNA exonuclease activity"/>
    <property type="evidence" value="ECO:0007669"/>
    <property type="project" value="TreeGrafter"/>
</dbReference>
<dbReference type="InterPro" id="IPR016195">
    <property type="entry name" value="Pol/histidinol_Pase-like"/>
</dbReference>
<dbReference type="InterPro" id="IPR052018">
    <property type="entry name" value="PHP_domain"/>
</dbReference>
<evidence type="ECO:0000313" key="3">
    <source>
        <dbReference type="Proteomes" id="UP000261080"/>
    </source>
</evidence>